<feature type="domain" description="HEPN" evidence="1">
    <location>
        <begin position="15"/>
        <end position="97"/>
    </location>
</feature>
<evidence type="ECO:0000313" key="2">
    <source>
        <dbReference type="EMBL" id="OJS98199.1"/>
    </source>
</evidence>
<dbReference type="RefSeq" id="WP_072678649.1">
    <property type="nucleotide sequence ID" value="NZ_MPKY01000004.1"/>
</dbReference>
<evidence type="ECO:0000259" key="1">
    <source>
        <dbReference type="Pfam" id="PF05168"/>
    </source>
</evidence>
<protein>
    <recommendedName>
        <fullName evidence="1">HEPN domain-containing protein</fullName>
    </recommendedName>
</protein>
<dbReference type="OrthoDB" id="8776305at2"/>
<dbReference type="AlphaFoldDB" id="A0A1M2US92"/>
<sequence length="248" mass="29108">MEKCALINDFATRSFRDIADQDYIAARLSYRHGLYSQFHWQSLQALEKYLKAILLYNRVKAKDVSHDLDKAIKYTKKLPFPLKRSPITDEFIKHLSDFGRFRYLESSYFIRGPKLAELDKAVWEIRRYCKVLDYEITLQSGQVENMLSAELDAIEASEQQPPQKFRLTGGLLERIIDKHEHPSRSALIWQNLFFGNTIRKKVRMPSAFHAVNAPLYLHPEILDEVLEYVFLPKEVERAYREHGKTVDA</sequence>
<comment type="caution">
    <text evidence="2">The sequence shown here is derived from an EMBL/GenBank/DDBJ whole genome shotgun (WGS) entry which is preliminary data.</text>
</comment>
<accession>A0A1M2US92</accession>
<dbReference type="EMBL" id="MPKY01000004">
    <property type="protein sequence ID" value="OJS98199.1"/>
    <property type="molecule type" value="Genomic_DNA"/>
</dbReference>
<reference evidence="2" key="1">
    <citation type="submission" date="2016-11" db="EMBL/GenBank/DDBJ databases">
        <title>Draft Genome Sequence of Marinobacter hydrocarbonoclasticus strain STW2, a polyaromatic aromatic hydrocarbon degrading and denitrifying bacterium from rhizosphere of Seagrass Enhalus acodoides.</title>
        <authorList>
            <person name="Ling J."/>
            <person name="Dong J."/>
        </authorList>
    </citation>
    <scope>NUCLEOTIDE SEQUENCE [LARGE SCALE GENOMIC DNA]</scope>
    <source>
        <strain evidence="2">STW2</strain>
    </source>
</reference>
<proteinExistence type="predicted"/>
<dbReference type="Gene3D" id="1.20.120.330">
    <property type="entry name" value="Nucleotidyltransferases domain 2"/>
    <property type="match status" value="1"/>
</dbReference>
<dbReference type="Pfam" id="PF05168">
    <property type="entry name" value="HEPN"/>
    <property type="match status" value="1"/>
</dbReference>
<dbReference type="SUPFAM" id="SSF81593">
    <property type="entry name" value="Nucleotidyltransferase substrate binding subunit/domain"/>
    <property type="match status" value="1"/>
</dbReference>
<keyword evidence="3" id="KW-1185">Reference proteome</keyword>
<name>A0A1M2US92_MARNT</name>
<dbReference type="InterPro" id="IPR007842">
    <property type="entry name" value="HEPN_dom"/>
</dbReference>
<evidence type="ECO:0000313" key="3">
    <source>
        <dbReference type="Proteomes" id="UP000183986"/>
    </source>
</evidence>
<organism evidence="2 3">
    <name type="scientific">Marinobacter nauticus</name>
    <name type="common">Marinobacter hydrocarbonoclasticus</name>
    <name type="synonym">Marinobacter aquaeolei</name>
    <dbReference type="NCBI Taxonomy" id="2743"/>
    <lineage>
        <taxon>Bacteria</taxon>
        <taxon>Pseudomonadati</taxon>
        <taxon>Pseudomonadota</taxon>
        <taxon>Gammaproteobacteria</taxon>
        <taxon>Pseudomonadales</taxon>
        <taxon>Marinobacteraceae</taxon>
        <taxon>Marinobacter</taxon>
    </lineage>
</organism>
<dbReference type="Proteomes" id="UP000183986">
    <property type="component" value="Unassembled WGS sequence"/>
</dbReference>
<gene>
    <name evidence="2" type="ORF">BEE62_18100</name>
</gene>